<evidence type="ECO:0000259" key="12">
    <source>
        <dbReference type="Pfam" id="PF06419"/>
    </source>
</evidence>
<dbReference type="PANTHER" id="PTHR21506">
    <property type="entry name" value="COMPONENT OF OLIGOMERIC GOLGI COMPLEX 6"/>
    <property type="match status" value="1"/>
</dbReference>
<evidence type="ECO:0000256" key="6">
    <source>
        <dbReference type="ARBA" id="ARBA00022448"/>
    </source>
</evidence>
<dbReference type="PANTHER" id="PTHR21506:SF0">
    <property type="entry name" value="CONSERVED OLIGOMERIC GOLGI COMPLEX SUBUNIT 6"/>
    <property type="match status" value="1"/>
</dbReference>
<keyword evidence="15" id="KW-1185">Reference proteome</keyword>
<dbReference type="InterPro" id="IPR048368">
    <property type="entry name" value="COG6_N"/>
</dbReference>
<evidence type="ECO:0000256" key="8">
    <source>
        <dbReference type="ARBA" id="ARBA00023034"/>
    </source>
</evidence>
<keyword evidence="6 11" id="KW-0813">Transport</keyword>
<dbReference type="InterPro" id="IPR010490">
    <property type="entry name" value="COG6"/>
</dbReference>
<evidence type="ECO:0000259" key="13">
    <source>
        <dbReference type="Pfam" id="PF20653"/>
    </source>
</evidence>
<evidence type="ECO:0000256" key="4">
    <source>
        <dbReference type="ARBA" id="ARBA00011166"/>
    </source>
</evidence>
<evidence type="ECO:0000256" key="9">
    <source>
        <dbReference type="ARBA" id="ARBA00023136"/>
    </source>
</evidence>
<evidence type="ECO:0000256" key="2">
    <source>
        <dbReference type="ARBA" id="ARBA00004395"/>
    </source>
</evidence>
<evidence type="ECO:0000256" key="3">
    <source>
        <dbReference type="ARBA" id="ARBA00011023"/>
    </source>
</evidence>
<dbReference type="Proteomes" id="UP001642483">
    <property type="component" value="Unassembled WGS sequence"/>
</dbReference>
<keyword evidence="9 11" id="KW-0472">Membrane</keyword>
<evidence type="ECO:0000313" key="15">
    <source>
        <dbReference type="Proteomes" id="UP001642483"/>
    </source>
</evidence>
<name>A0ABP0FTL5_CLALP</name>
<evidence type="ECO:0000256" key="5">
    <source>
        <dbReference type="ARBA" id="ARBA00020973"/>
    </source>
</evidence>
<comment type="subunit">
    <text evidence="4">Component of the conserved oligomeric Golgi complex which is composed of eight different subunits and is required for normal Golgi morphology and localization.</text>
</comment>
<sequence length="541" mass="61404">MEETSAGSLQQGNHPLSRKLKKILDTRLDNDKDMLEALRAVSTFFTDNNIRTRRNLRGEIERRSLLINQQFSEAFSHVVKDLESVHKDVQAMSHCCKDMTDRLAATKEQTQELITKTSDLQAEGHKLELHSELAEAFLDRFQLKPEEAKVFRGARDGQLHPGFFNALDKVKRIHGDVKVLLRTNQQTAGLEIMEQMALQQESAYERLYRWSQSQCRTMTSDSLDITPMQQQAMKALQNRPVLFSYTMDEYNTARRGAVVRGFIDALTRGKSGPVQASSGDISPDVPTHGGPRPIELHAHDPQRYIGDMLAWLHQASASEKECLVQLLSGCEKQTDDVIRDTLAHILESVCRPLKVRVEQVLISDPETFVLYKLTTLLKFYHDTIRDITGGATETSPLLETISDMHVLCRKLFFNSLQFLSSKLLDKVELPPSDLSPPRTLSETLHLLRDIFDSQDSSILPAKERNEDLIQIMSCLLDPLLQMCAMSASQLQPADMATYIINCIHAIKFLLSLYEFTDQRIEMLSAQIDAHLDTLVNEQVNR</sequence>
<evidence type="ECO:0000256" key="7">
    <source>
        <dbReference type="ARBA" id="ARBA00022927"/>
    </source>
</evidence>
<proteinExistence type="inferred from homology"/>
<feature type="domain" description="Conserved oligomeric complex COG6 N-terminal" evidence="12">
    <location>
        <begin position="42"/>
        <end position="152"/>
    </location>
</feature>
<comment type="similarity">
    <text evidence="3 11">Belongs to the COG6 family.</text>
</comment>
<evidence type="ECO:0000256" key="10">
    <source>
        <dbReference type="ARBA" id="ARBA00031348"/>
    </source>
</evidence>
<feature type="domain" description="Conserved Oligomeric Golgi complex subunit 6 C-terminal" evidence="13">
    <location>
        <begin position="186"/>
        <end position="540"/>
    </location>
</feature>
<accession>A0ABP0FTL5</accession>
<protein>
    <recommendedName>
        <fullName evidence="5 11">Conserved oligomeric Golgi complex subunit 6</fullName>
        <shortName evidence="11">COG complex subunit 6</shortName>
    </recommendedName>
    <alternativeName>
        <fullName evidence="10 11">Component of oligomeric Golgi complex 6</fullName>
    </alternativeName>
</protein>
<evidence type="ECO:0000256" key="11">
    <source>
        <dbReference type="RuleBase" id="RU365075"/>
    </source>
</evidence>
<evidence type="ECO:0000256" key="1">
    <source>
        <dbReference type="ARBA" id="ARBA00003627"/>
    </source>
</evidence>
<comment type="subcellular location">
    <subcellularLocation>
        <location evidence="2 11">Golgi apparatus membrane</location>
        <topology evidence="2 11">Peripheral membrane protein</topology>
    </subcellularLocation>
</comment>
<dbReference type="InterPro" id="IPR048369">
    <property type="entry name" value="COG6_C"/>
</dbReference>
<evidence type="ECO:0000313" key="14">
    <source>
        <dbReference type="EMBL" id="CAK8682973.1"/>
    </source>
</evidence>
<comment type="caution">
    <text evidence="14">The sequence shown here is derived from an EMBL/GenBank/DDBJ whole genome shotgun (WGS) entry which is preliminary data.</text>
</comment>
<dbReference type="EMBL" id="CAWYQH010000096">
    <property type="protein sequence ID" value="CAK8682973.1"/>
    <property type="molecule type" value="Genomic_DNA"/>
</dbReference>
<keyword evidence="8 11" id="KW-0333">Golgi apparatus</keyword>
<gene>
    <name evidence="14" type="ORF">CVLEPA_LOCUS14093</name>
</gene>
<dbReference type="Pfam" id="PF06419">
    <property type="entry name" value="COG6_N"/>
    <property type="match status" value="1"/>
</dbReference>
<comment type="function">
    <text evidence="1 11">Required for normal Golgi function.</text>
</comment>
<dbReference type="SMART" id="SM01087">
    <property type="entry name" value="COG6"/>
    <property type="match status" value="1"/>
</dbReference>
<organism evidence="14 15">
    <name type="scientific">Clavelina lepadiformis</name>
    <name type="common">Light-bulb sea squirt</name>
    <name type="synonym">Ascidia lepadiformis</name>
    <dbReference type="NCBI Taxonomy" id="159417"/>
    <lineage>
        <taxon>Eukaryota</taxon>
        <taxon>Metazoa</taxon>
        <taxon>Chordata</taxon>
        <taxon>Tunicata</taxon>
        <taxon>Ascidiacea</taxon>
        <taxon>Aplousobranchia</taxon>
        <taxon>Clavelinidae</taxon>
        <taxon>Clavelina</taxon>
    </lineage>
</organism>
<dbReference type="Pfam" id="PF20653">
    <property type="entry name" value="COG6_C"/>
    <property type="match status" value="1"/>
</dbReference>
<reference evidence="14 15" key="1">
    <citation type="submission" date="2024-02" db="EMBL/GenBank/DDBJ databases">
        <authorList>
            <person name="Daric V."/>
            <person name="Darras S."/>
        </authorList>
    </citation>
    <scope>NUCLEOTIDE SEQUENCE [LARGE SCALE GENOMIC DNA]</scope>
</reference>
<keyword evidence="7 11" id="KW-0653">Protein transport</keyword>